<keyword evidence="3 6" id="KW-0812">Transmembrane</keyword>
<feature type="transmembrane region" description="Helical" evidence="6">
    <location>
        <begin position="209"/>
        <end position="227"/>
    </location>
</feature>
<dbReference type="Gene3D" id="1.20.1250.20">
    <property type="entry name" value="MFS general substrate transporter like domains"/>
    <property type="match status" value="1"/>
</dbReference>
<dbReference type="InterPro" id="IPR011701">
    <property type="entry name" value="MFS"/>
</dbReference>
<feature type="transmembrane region" description="Helical" evidence="6">
    <location>
        <begin position="9"/>
        <end position="28"/>
    </location>
</feature>
<protein>
    <recommendedName>
        <fullName evidence="7">Major facilitator superfamily (MFS) profile domain-containing protein</fullName>
    </recommendedName>
</protein>
<evidence type="ECO:0000256" key="4">
    <source>
        <dbReference type="ARBA" id="ARBA00022989"/>
    </source>
</evidence>
<dbReference type="EMBL" id="MPUH01000755">
    <property type="protein sequence ID" value="OMJ74387.1"/>
    <property type="molecule type" value="Genomic_DNA"/>
</dbReference>
<feature type="transmembrane region" description="Helical" evidence="6">
    <location>
        <begin position="163"/>
        <end position="185"/>
    </location>
</feature>
<evidence type="ECO:0000256" key="6">
    <source>
        <dbReference type="SAM" id="Phobius"/>
    </source>
</evidence>
<feature type="transmembrane region" description="Helical" evidence="6">
    <location>
        <begin position="302"/>
        <end position="320"/>
    </location>
</feature>
<reference evidence="8 9" key="1">
    <citation type="submission" date="2016-11" db="EMBL/GenBank/DDBJ databases">
        <title>The macronuclear genome of Stentor coeruleus: a giant cell with tiny introns.</title>
        <authorList>
            <person name="Slabodnick M."/>
            <person name="Ruby J.G."/>
            <person name="Reiff S.B."/>
            <person name="Swart E.C."/>
            <person name="Gosai S."/>
            <person name="Prabakaran S."/>
            <person name="Witkowska E."/>
            <person name="Larue G.E."/>
            <person name="Fisher S."/>
            <person name="Freeman R.M."/>
            <person name="Gunawardena J."/>
            <person name="Chu W."/>
            <person name="Stover N.A."/>
            <person name="Gregory B.D."/>
            <person name="Nowacki M."/>
            <person name="Derisi J."/>
            <person name="Roy S.W."/>
            <person name="Marshall W.F."/>
            <person name="Sood P."/>
        </authorList>
    </citation>
    <scope>NUCLEOTIDE SEQUENCE [LARGE SCALE GENOMIC DNA]</scope>
    <source>
        <strain evidence="8">WM001</strain>
    </source>
</reference>
<dbReference type="SUPFAM" id="SSF103473">
    <property type="entry name" value="MFS general substrate transporter"/>
    <property type="match status" value="1"/>
</dbReference>
<proteinExistence type="predicted"/>
<sequence length="425" mass="46717">MKDCIRKSGIFIGNLLVCASFTIVSPFYSKVAEDLGIEKWLIGVIYSSCPTASLLISFFLQPFMQKLGRTKILLLGMLLECANMLIIAFVPFSSFGIAVLLSLLSRIIAGCGSAMFVISSYSILTSDYPEEVSQMIALMEIFSGLGLIMGPLFGSAAYLLGGFTISCLIISTILVIYIPIIYFCAGPSRPYILSDDHISMKKVAAKPKILLDIGMQLLIMFMVGYLLPTTQLHLLEYGVKEENSGYWFSINTFCYFLSSFFVSFIPQNVSKPKQMLLGNFIMVFSLLFIGPCPFILPEKLAFTGIGLMLFGLSGGFIYVPSMPHMLEAARNDYGYENDHRLNDAMSGITNISLCIGEIMGPIVSAILDTFLGYSMAATVVSVFTLIHALNYMILSDAVTYKKVGDKGQNKILSSELISMKNKNSD</sequence>
<feature type="transmembrane region" description="Helical" evidence="6">
    <location>
        <begin position="98"/>
        <end position="124"/>
    </location>
</feature>
<gene>
    <name evidence="8" type="ORF">SteCoe_26716</name>
</gene>
<comment type="caution">
    <text evidence="8">The sequence shown here is derived from an EMBL/GenBank/DDBJ whole genome shotgun (WGS) entry which is preliminary data.</text>
</comment>
<feature type="transmembrane region" description="Helical" evidence="6">
    <location>
        <begin position="247"/>
        <end position="265"/>
    </location>
</feature>
<comment type="subcellular location">
    <subcellularLocation>
        <location evidence="1">Membrane</location>
        <topology evidence="1">Multi-pass membrane protein</topology>
    </subcellularLocation>
</comment>
<dbReference type="OrthoDB" id="298065at2759"/>
<feature type="transmembrane region" description="Helical" evidence="6">
    <location>
        <begin position="373"/>
        <end position="394"/>
    </location>
</feature>
<dbReference type="GO" id="GO:0016020">
    <property type="term" value="C:membrane"/>
    <property type="evidence" value="ECO:0007669"/>
    <property type="project" value="UniProtKB-SubCell"/>
</dbReference>
<dbReference type="PANTHER" id="PTHR23506">
    <property type="entry name" value="GH10249P"/>
    <property type="match status" value="1"/>
</dbReference>
<evidence type="ECO:0000313" key="8">
    <source>
        <dbReference type="EMBL" id="OMJ74387.1"/>
    </source>
</evidence>
<accession>A0A1R2BC94</accession>
<keyword evidence="9" id="KW-1185">Reference proteome</keyword>
<feature type="transmembrane region" description="Helical" evidence="6">
    <location>
        <begin position="348"/>
        <end position="367"/>
    </location>
</feature>
<organism evidence="8 9">
    <name type="scientific">Stentor coeruleus</name>
    <dbReference type="NCBI Taxonomy" id="5963"/>
    <lineage>
        <taxon>Eukaryota</taxon>
        <taxon>Sar</taxon>
        <taxon>Alveolata</taxon>
        <taxon>Ciliophora</taxon>
        <taxon>Postciliodesmatophora</taxon>
        <taxon>Heterotrichea</taxon>
        <taxon>Heterotrichida</taxon>
        <taxon>Stentoridae</taxon>
        <taxon>Stentor</taxon>
    </lineage>
</organism>
<keyword evidence="2" id="KW-0813">Transport</keyword>
<dbReference type="GO" id="GO:0022857">
    <property type="term" value="F:transmembrane transporter activity"/>
    <property type="evidence" value="ECO:0007669"/>
    <property type="project" value="InterPro"/>
</dbReference>
<evidence type="ECO:0000259" key="7">
    <source>
        <dbReference type="PROSITE" id="PS50850"/>
    </source>
</evidence>
<feature type="transmembrane region" description="Helical" evidence="6">
    <location>
        <begin position="40"/>
        <end position="60"/>
    </location>
</feature>
<dbReference type="InterPro" id="IPR020846">
    <property type="entry name" value="MFS_dom"/>
</dbReference>
<dbReference type="Proteomes" id="UP000187209">
    <property type="component" value="Unassembled WGS sequence"/>
</dbReference>
<evidence type="ECO:0000313" key="9">
    <source>
        <dbReference type="Proteomes" id="UP000187209"/>
    </source>
</evidence>
<evidence type="ECO:0000256" key="3">
    <source>
        <dbReference type="ARBA" id="ARBA00022692"/>
    </source>
</evidence>
<feature type="transmembrane region" description="Helical" evidence="6">
    <location>
        <begin position="277"/>
        <end position="296"/>
    </location>
</feature>
<feature type="domain" description="Major facilitator superfamily (MFS) profile" evidence="7">
    <location>
        <begin position="6"/>
        <end position="399"/>
    </location>
</feature>
<name>A0A1R2BC94_9CILI</name>
<feature type="transmembrane region" description="Helical" evidence="6">
    <location>
        <begin position="72"/>
        <end position="92"/>
    </location>
</feature>
<dbReference type="Pfam" id="PF07690">
    <property type="entry name" value="MFS_1"/>
    <property type="match status" value="1"/>
</dbReference>
<dbReference type="AlphaFoldDB" id="A0A1R2BC94"/>
<evidence type="ECO:0000256" key="2">
    <source>
        <dbReference type="ARBA" id="ARBA00022448"/>
    </source>
</evidence>
<keyword evidence="5 6" id="KW-0472">Membrane</keyword>
<dbReference type="PROSITE" id="PS50850">
    <property type="entry name" value="MFS"/>
    <property type="match status" value="1"/>
</dbReference>
<keyword evidence="4 6" id="KW-1133">Transmembrane helix</keyword>
<evidence type="ECO:0000256" key="1">
    <source>
        <dbReference type="ARBA" id="ARBA00004141"/>
    </source>
</evidence>
<feature type="transmembrane region" description="Helical" evidence="6">
    <location>
        <begin position="136"/>
        <end position="157"/>
    </location>
</feature>
<dbReference type="InterPro" id="IPR036259">
    <property type="entry name" value="MFS_trans_sf"/>
</dbReference>
<dbReference type="PANTHER" id="PTHR23506:SF26">
    <property type="entry name" value="MFS-TYPE TRANSPORTER SLC18B1"/>
    <property type="match status" value="1"/>
</dbReference>
<evidence type="ECO:0000256" key="5">
    <source>
        <dbReference type="ARBA" id="ARBA00023136"/>
    </source>
</evidence>
<dbReference type="InterPro" id="IPR050930">
    <property type="entry name" value="MFS_Vesicular_Transporter"/>
</dbReference>